<reference evidence="6" key="1">
    <citation type="submission" date="2021-03" db="EMBL/GenBank/DDBJ databases">
        <authorList>
            <person name="Li Z."/>
            <person name="Yang C."/>
        </authorList>
    </citation>
    <scope>NUCLEOTIDE SEQUENCE</scope>
    <source>
        <strain evidence="6">Dzin_1.0</strain>
        <tissue evidence="6">Leaf</tissue>
    </source>
</reference>
<dbReference type="Gene3D" id="1.20.58.1310">
    <property type="entry name" value="PRONE domain, subdomain 2"/>
    <property type="match status" value="1"/>
</dbReference>
<dbReference type="InterPro" id="IPR025422">
    <property type="entry name" value="TGA_domain"/>
</dbReference>
<dbReference type="FunFam" id="1.20.58.1310:FF:000001">
    <property type="entry name" value="Rop guanine nucleotide exchange factor 9"/>
    <property type="match status" value="1"/>
</dbReference>
<dbReference type="GO" id="GO:0005085">
    <property type="term" value="F:guanyl-nucleotide exchange factor activity"/>
    <property type="evidence" value="ECO:0007669"/>
    <property type="project" value="UniProtKB-UniRule"/>
</dbReference>
<name>A0A9D5CEH6_9LILI</name>
<dbReference type="InterPro" id="IPR005512">
    <property type="entry name" value="PRONE_dom"/>
</dbReference>
<evidence type="ECO:0000259" key="5">
    <source>
        <dbReference type="PROSITE" id="PS51806"/>
    </source>
</evidence>
<reference evidence="6" key="2">
    <citation type="journal article" date="2022" name="Hortic Res">
        <title>The genome of Dioscorea zingiberensis sheds light on the biosynthesis, origin and evolution of the medicinally important diosgenin saponins.</title>
        <authorList>
            <person name="Li Y."/>
            <person name="Tan C."/>
            <person name="Li Z."/>
            <person name="Guo J."/>
            <person name="Li S."/>
            <person name="Chen X."/>
            <person name="Wang C."/>
            <person name="Dai X."/>
            <person name="Yang H."/>
            <person name="Song W."/>
            <person name="Hou L."/>
            <person name="Xu J."/>
            <person name="Tong Z."/>
            <person name="Xu A."/>
            <person name="Yuan X."/>
            <person name="Wang W."/>
            <person name="Yang Q."/>
            <person name="Chen L."/>
            <person name="Sun Z."/>
            <person name="Wang K."/>
            <person name="Pan B."/>
            <person name="Chen J."/>
            <person name="Bao Y."/>
            <person name="Liu F."/>
            <person name="Qi X."/>
            <person name="Gang D.R."/>
            <person name="Wen J."/>
            <person name="Li J."/>
        </authorList>
    </citation>
    <scope>NUCLEOTIDE SEQUENCE</scope>
    <source>
        <strain evidence="6">Dzin_1.0</strain>
    </source>
</reference>
<dbReference type="PROSITE" id="PS51806">
    <property type="entry name" value="DOG1"/>
    <property type="match status" value="1"/>
</dbReference>
<dbReference type="PANTHER" id="PTHR33101:SF10">
    <property type="entry name" value="ROP GUANINE NUCLEOTIDE EXCHANGE FACTOR 12"/>
    <property type="match status" value="1"/>
</dbReference>
<dbReference type="AlphaFoldDB" id="A0A9D5CEH6"/>
<evidence type="ECO:0000313" key="7">
    <source>
        <dbReference type="Proteomes" id="UP001085076"/>
    </source>
</evidence>
<dbReference type="InterPro" id="IPR038937">
    <property type="entry name" value="RopGEF"/>
</dbReference>
<organism evidence="6 7">
    <name type="scientific">Dioscorea zingiberensis</name>
    <dbReference type="NCBI Taxonomy" id="325984"/>
    <lineage>
        <taxon>Eukaryota</taxon>
        <taxon>Viridiplantae</taxon>
        <taxon>Streptophyta</taxon>
        <taxon>Embryophyta</taxon>
        <taxon>Tracheophyta</taxon>
        <taxon>Spermatophyta</taxon>
        <taxon>Magnoliopsida</taxon>
        <taxon>Liliopsida</taxon>
        <taxon>Dioscoreales</taxon>
        <taxon>Dioscoreaceae</taxon>
        <taxon>Dioscorea</taxon>
    </lineage>
</organism>
<gene>
    <name evidence="6" type="ORF">J5N97_019770</name>
</gene>
<dbReference type="PROSITE" id="PS51334">
    <property type="entry name" value="PRONE"/>
    <property type="match status" value="1"/>
</dbReference>
<accession>A0A9D5CEH6</accession>
<dbReference type="FunFam" id="1.20.58.2010:FF:000001">
    <property type="entry name" value="Rop guanine nucleotide exchange factor 14"/>
    <property type="match status" value="1"/>
</dbReference>
<dbReference type="OrthoDB" id="1053009at2759"/>
<evidence type="ECO:0000313" key="6">
    <source>
        <dbReference type="EMBL" id="KAJ0971811.1"/>
    </source>
</evidence>
<sequence length="785" mass="88890">MPARQLATAWLRQQRVLKENLIAARGTGDREVMREAVARAIARYEAYYRVRAETVRADPVRFYCTPWATPLERGTHWIAGLRPSALIHLLYSESGLRFQAQLEDLLEGVHSGDLGDLSPDQLSDVDDVQRRTIREEGEIGDELDELQLGVADTFPVSDSDLDEKMGRMEGIIGRADGLRMQTLKNVLEILEPVQAVDLLVAAADLEIGMRQIGMGRYRRPDDNDKLYTHILQFEQNIVMVRFLKRGSSLSKLMQGKGMLDSERRTHSMVFDAGDNASQLDDRMMSRSQGSKVPSRSVDGQQIGSVLDRAPEKAPRSRLSKETGPRDGQPSDMEMMKERFAKLLLGEDMSGGGKGVSSALALSNAITNLAASVFGEQWRLEPMSAERKARWRREVDWLLSVTDHIVEFVPSQQISKDGTNMEIMVTQQRKDLHMNIPALRKLDAMLIEYLDNFKDHNEFWYVSRDATEAEKGGAQRKDDKWWLPTAKVPPEGLSDVSRKWLQYQKELVNQVLKAAMAINANVLMEMEIPEAYIEALPKNGRASLGDALYKSITDENFDPEDFLSSLDFSSEHKILDLKNRIEASVVIWKRKMHNKDVKSPWGSAVSIEKREQFEERAETILLILKHRFPGIPQSSLDISKIQENKDVGQSILESYSRVLESLAYTVMSRIEDVLYADSLTRDPSLGHSKKKPSFDAGPVKVLDPKEEIEKLNNMEAGDSMTLSDFMGWHEEQDAEVEKKSSVNFVDMLHLEDSKLSKLAEMMINKKTSYIEKLENLGGLRSPIPRH</sequence>
<keyword evidence="1 2" id="KW-0344">Guanine-nucleotide releasing factor</keyword>
<dbReference type="PANTHER" id="PTHR33101">
    <property type="entry name" value="ROP GUANINE NUCLEOTIDE EXCHANGE FACTOR 1"/>
    <property type="match status" value="1"/>
</dbReference>
<dbReference type="GO" id="GO:0006351">
    <property type="term" value="P:DNA-templated transcription"/>
    <property type="evidence" value="ECO:0007669"/>
    <property type="project" value="InterPro"/>
</dbReference>
<feature type="domain" description="PRONE" evidence="4">
    <location>
        <begin position="322"/>
        <end position="686"/>
    </location>
</feature>
<keyword evidence="7" id="KW-1185">Reference proteome</keyword>
<feature type="compositionally biased region" description="Basic and acidic residues" evidence="3">
    <location>
        <begin position="308"/>
        <end position="324"/>
    </location>
</feature>
<feature type="domain" description="DOG1" evidence="5">
    <location>
        <begin position="1"/>
        <end position="219"/>
    </location>
</feature>
<dbReference type="Pfam" id="PF03759">
    <property type="entry name" value="PRONE"/>
    <property type="match status" value="1"/>
</dbReference>
<dbReference type="Proteomes" id="UP001085076">
    <property type="component" value="Miscellaneous, Linkage group lg05"/>
</dbReference>
<comment type="caution">
    <text evidence="6">The sequence shown here is derived from an EMBL/GenBank/DDBJ whole genome shotgun (WGS) entry which is preliminary data.</text>
</comment>
<evidence type="ECO:0000259" key="4">
    <source>
        <dbReference type="PROSITE" id="PS51334"/>
    </source>
</evidence>
<feature type="compositionally biased region" description="Polar residues" evidence="3">
    <location>
        <begin position="285"/>
        <end position="303"/>
    </location>
</feature>
<evidence type="ECO:0008006" key="8">
    <source>
        <dbReference type="Google" id="ProtNLM"/>
    </source>
</evidence>
<dbReference type="Pfam" id="PF14144">
    <property type="entry name" value="DOG1"/>
    <property type="match status" value="1"/>
</dbReference>
<dbReference type="GO" id="GO:0043565">
    <property type="term" value="F:sequence-specific DNA binding"/>
    <property type="evidence" value="ECO:0007669"/>
    <property type="project" value="InterPro"/>
</dbReference>
<dbReference type="Gene3D" id="1.20.58.2010">
    <property type="entry name" value="PRONE domain, subdomain 1"/>
    <property type="match status" value="1"/>
</dbReference>
<evidence type="ECO:0000256" key="2">
    <source>
        <dbReference type="PROSITE-ProRule" id="PRU00663"/>
    </source>
</evidence>
<proteinExistence type="predicted"/>
<feature type="region of interest" description="Disordered" evidence="3">
    <location>
        <begin position="274"/>
        <end position="332"/>
    </location>
</feature>
<dbReference type="EMBL" id="JAGGNH010000005">
    <property type="protein sequence ID" value="KAJ0971811.1"/>
    <property type="molecule type" value="Genomic_DNA"/>
</dbReference>
<protein>
    <recommendedName>
        <fullName evidence="8">PRONE domain-containing protein</fullName>
    </recommendedName>
</protein>
<evidence type="ECO:0000256" key="3">
    <source>
        <dbReference type="SAM" id="MobiDB-lite"/>
    </source>
</evidence>
<dbReference type="FunFam" id="1.20.58.2010:FF:000003">
    <property type="entry name" value="Rop guanine nucleotide exchange factor 14"/>
    <property type="match status" value="1"/>
</dbReference>
<evidence type="ECO:0000256" key="1">
    <source>
        <dbReference type="ARBA" id="ARBA00022658"/>
    </source>
</evidence>